<protein>
    <submittedName>
        <fullName evidence="1">Uncharacterized protein</fullName>
    </submittedName>
</protein>
<accession>A0A8J8N905</accession>
<comment type="caution">
    <text evidence="1">The sequence shown here is derived from an EMBL/GenBank/DDBJ whole genome shotgun (WGS) entry which is preliminary data.</text>
</comment>
<proteinExistence type="predicted"/>
<dbReference type="EMBL" id="RRYP01035580">
    <property type="protein sequence ID" value="TNV70587.1"/>
    <property type="molecule type" value="Genomic_DNA"/>
</dbReference>
<evidence type="ECO:0000313" key="1">
    <source>
        <dbReference type="EMBL" id="TNV70587.1"/>
    </source>
</evidence>
<dbReference type="AlphaFoldDB" id="A0A8J8N905"/>
<name>A0A8J8N905_HALGN</name>
<gene>
    <name evidence="1" type="ORF">FGO68_gene10546</name>
</gene>
<organism evidence="1 2">
    <name type="scientific">Halteria grandinella</name>
    <dbReference type="NCBI Taxonomy" id="5974"/>
    <lineage>
        <taxon>Eukaryota</taxon>
        <taxon>Sar</taxon>
        <taxon>Alveolata</taxon>
        <taxon>Ciliophora</taxon>
        <taxon>Intramacronucleata</taxon>
        <taxon>Spirotrichea</taxon>
        <taxon>Stichotrichia</taxon>
        <taxon>Sporadotrichida</taxon>
        <taxon>Halteriidae</taxon>
        <taxon>Halteria</taxon>
    </lineage>
</organism>
<dbReference type="Proteomes" id="UP000785679">
    <property type="component" value="Unassembled WGS sequence"/>
</dbReference>
<keyword evidence="2" id="KW-1185">Reference proteome</keyword>
<reference evidence="1" key="1">
    <citation type="submission" date="2019-06" db="EMBL/GenBank/DDBJ databases">
        <authorList>
            <person name="Zheng W."/>
        </authorList>
    </citation>
    <scope>NUCLEOTIDE SEQUENCE</scope>
    <source>
        <strain evidence="1">QDHG01</strain>
    </source>
</reference>
<sequence>MHVGESVLVAESEPRVAQVKQNFAKGYMVLRRCEKIRECLELLIKNAQCKEKEVVWLYRNEIMSCGVRVLIRHEWFDSLSQVICSVYKSG</sequence>
<evidence type="ECO:0000313" key="2">
    <source>
        <dbReference type="Proteomes" id="UP000785679"/>
    </source>
</evidence>